<keyword evidence="1" id="KW-0472">Membrane</keyword>
<dbReference type="EMBL" id="CGCX01000916">
    <property type="protein sequence ID" value="CFR85563.1"/>
    <property type="molecule type" value="Genomic_DNA"/>
</dbReference>
<keyword evidence="1" id="KW-1133">Transmembrane helix</keyword>
<feature type="transmembrane region" description="Helical" evidence="1">
    <location>
        <begin position="97"/>
        <end position="118"/>
    </location>
</feature>
<keyword evidence="1" id="KW-0812">Transmembrane</keyword>
<name>A0A654U1S2_MYCTX</name>
<evidence type="ECO:0000256" key="1">
    <source>
        <dbReference type="SAM" id="Phobius"/>
    </source>
</evidence>
<accession>A0A654U1S2</accession>
<sequence length="132" mass="14589">MVSFAITASLALAFPLALRFDNLHLTGLAVIARFVQFIIVPIALIALARSQAVEHAAVRRNAFTDKVLPLVAIVVSVGLAVSYDYRCIFLVRGGPNYFSIALIVITFIVVPAMAYLHYYRIIRRVGDRPSTR</sequence>
<evidence type="ECO:0000313" key="2">
    <source>
        <dbReference type="EMBL" id="CFR85563.1"/>
    </source>
</evidence>
<feature type="transmembrane region" description="Helical" evidence="1">
    <location>
        <begin position="67"/>
        <end position="85"/>
    </location>
</feature>
<gene>
    <name evidence="2" type="ORF">ERS007657_02398</name>
</gene>
<evidence type="ECO:0000313" key="3">
    <source>
        <dbReference type="Proteomes" id="UP000046680"/>
    </source>
</evidence>
<protein>
    <submittedName>
        <fullName evidence="2">Permease</fullName>
    </submittedName>
</protein>
<proteinExistence type="predicted"/>
<dbReference type="Proteomes" id="UP000046680">
    <property type="component" value="Unassembled WGS sequence"/>
</dbReference>
<reference evidence="2 3" key="1">
    <citation type="submission" date="2015-03" db="EMBL/GenBank/DDBJ databases">
        <authorList>
            <consortium name="Pathogen Informatics"/>
        </authorList>
    </citation>
    <scope>NUCLEOTIDE SEQUENCE [LARGE SCALE GENOMIC DNA]</scope>
    <source>
        <strain evidence="2 3">C09601061</strain>
    </source>
</reference>
<organism evidence="2 3">
    <name type="scientific">Mycobacterium tuberculosis</name>
    <dbReference type="NCBI Taxonomy" id="1773"/>
    <lineage>
        <taxon>Bacteria</taxon>
        <taxon>Bacillati</taxon>
        <taxon>Actinomycetota</taxon>
        <taxon>Actinomycetes</taxon>
        <taxon>Mycobacteriales</taxon>
        <taxon>Mycobacteriaceae</taxon>
        <taxon>Mycobacterium</taxon>
        <taxon>Mycobacterium tuberculosis complex</taxon>
    </lineage>
</organism>
<feature type="transmembrane region" description="Helical" evidence="1">
    <location>
        <begin position="29"/>
        <end position="47"/>
    </location>
</feature>
<dbReference type="AlphaFoldDB" id="A0A654U1S2"/>